<reference evidence="1 2" key="1">
    <citation type="submission" date="2018-11" db="EMBL/GenBank/DDBJ databases">
        <title>Novel bacteria species description.</title>
        <authorList>
            <person name="Han J.-H."/>
        </authorList>
    </citation>
    <scope>NUCLEOTIDE SEQUENCE [LARGE SCALE GENOMIC DNA]</scope>
    <source>
        <strain evidence="1 2">KCTC23259</strain>
    </source>
</reference>
<accession>A0AAE3KRI8</accession>
<organism evidence="1 2">
    <name type="scientific">Lacihabitans soyangensis</name>
    <dbReference type="NCBI Taxonomy" id="869394"/>
    <lineage>
        <taxon>Bacteria</taxon>
        <taxon>Pseudomonadati</taxon>
        <taxon>Bacteroidota</taxon>
        <taxon>Cytophagia</taxon>
        <taxon>Cytophagales</taxon>
        <taxon>Leadbetterellaceae</taxon>
        <taxon>Lacihabitans</taxon>
    </lineage>
</organism>
<protein>
    <submittedName>
        <fullName evidence="1">Uncharacterized protein</fullName>
    </submittedName>
</protein>
<dbReference type="Proteomes" id="UP001204144">
    <property type="component" value="Unassembled WGS sequence"/>
</dbReference>
<name>A0AAE3KRI8_9BACT</name>
<dbReference type="EMBL" id="RJUF01000001">
    <property type="protein sequence ID" value="MCP9761514.1"/>
    <property type="molecule type" value="Genomic_DNA"/>
</dbReference>
<evidence type="ECO:0000313" key="2">
    <source>
        <dbReference type="Proteomes" id="UP001204144"/>
    </source>
</evidence>
<proteinExistence type="predicted"/>
<keyword evidence="2" id="KW-1185">Reference proteome</keyword>
<sequence>MLMEYKLHKTSKNILETQFKPRLWWGFLFPKILPILDFLSNRKKSNAPKRAMLKENAGL</sequence>
<gene>
    <name evidence="1" type="ORF">EGI31_01010</name>
</gene>
<dbReference type="AlphaFoldDB" id="A0AAE3KRI8"/>
<comment type="caution">
    <text evidence="1">The sequence shown here is derived from an EMBL/GenBank/DDBJ whole genome shotgun (WGS) entry which is preliminary data.</text>
</comment>
<evidence type="ECO:0000313" key="1">
    <source>
        <dbReference type="EMBL" id="MCP9761514.1"/>
    </source>
</evidence>